<evidence type="ECO:0000259" key="4">
    <source>
        <dbReference type="Pfam" id="PF00676"/>
    </source>
</evidence>
<dbReference type="EMBL" id="FNBS01000126">
    <property type="protein sequence ID" value="SDG73181.1"/>
    <property type="molecule type" value="Genomic_DNA"/>
</dbReference>
<dbReference type="Gene3D" id="3.40.50.970">
    <property type="match status" value="1"/>
</dbReference>
<dbReference type="InterPro" id="IPR001017">
    <property type="entry name" value="DH_E1"/>
</dbReference>
<organism evidence="5 6">
    <name type="scientific">Thermoanaerobacter thermohydrosulfuricus</name>
    <name type="common">Clostridium thermohydrosulfuricum</name>
    <dbReference type="NCBI Taxonomy" id="1516"/>
    <lineage>
        <taxon>Bacteria</taxon>
        <taxon>Bacillati</taxon>
        <taxon>Bacillota</taxon>
        <taxon>Clostridia</taxon>
        <taxon>Thermoanaerobacterales</taxon>
        <taxon>Thermoanaerobacteraceae</taxon>
        <taxon>Thermoanaerobacter</taxon>
    </lineage>
</organism>
<evidence type="ECO:0000313" key="5">
    <source>
        <dbReference type="EMBL" id="SDG73181.1"/>
    </source>
</evidence>
<evidence type="ECO:0000256" key="3">
    <source>
        <dbReference type="ARBA" id="ARBA00023052"/>
    </source>
</evidence>
<evidence type="ECO:0000313" key="6">
    <source>
        <dbReference type="Proteomes" id="UP000183404"/>
    </source>
</evidence>
<accession>A0A1G7WMH5</accession>
<feature type="domain" description="Dehydrogenase E1 component" evidence="4">
    <location>
        <begin position="46"/>
        <end position="320"/>
    </location>
</feature>
<dbReference type="PANTHER" id="PTHR11516:SF60">
    <property type="entry name" value="PYRUVATE DEHYDROGENASE E1 COMPONENT SUBUNIT ALPHA"/>
    <property type="match status" value="1"/>
</dbReference>
<gene>
    <name evidence="5" type="ORF">SAMN04244560_02838</name>
</gene>
<dbReference type="GO" id="GO:0004739">
    <property type="term" value="F:pyruvate dehydrogenase (acetyl-transferring) activity"/>
    <property type="evidence" value="ECO:0007669"/>
    <property type="project" value="TreeGrafter"/>
</dbReference>
<keyword evidence="5" id="KW-0670">Pyruvate</keyword>
<dbReference type="InterPro" id="IPR050642">
    <property type="entry name" value="PDH_E1_Alpha_Subunit"/>
</dbReference>
<evidence type="ECO:0000256" key="2">
    <source>
        <dbReference type="ARBA" id="ARBA00023002"/>
    </source>
</evidence>
<reference evidence="5 6" key="1">
    <citation type="submission" date="2016-10" db="EMBL/GenBank/DDBJ databases">
        <authorList>
            <person name="de Groot N.N."/>
        </authorList>
    </citation>
    <scope>NUCLEOTIDE SEQUENCE [LARGE SCALE GENOMIC DNA]</scope>
    <source>
        <strain evidence="5 6">DSM 569</strain>
    </source>
</reference>
<keyword evidence="3" id="KW-0786">Thiamine pyrophosphate</keyword>
<dbReference type="InterPro" id="IPR029061">
    <property type="entry name" value="THDP-binding"/>
</dbReference>
<protein>
    <submittedName>
        <fullName evidence="5">Pyruvate dehydrogenase E1 component alpha subunit</fullName>
    </submittedName>
</protein>
<evidence type="ECO:0000256" key="1">
    <source>
        <dbReference type="ARBA" id="ARBA00001964"/>
    </source>
</evidence>
<proteinExistence type="predicted"/>
<dbReference type="PANTHER" id="PTHR11516">
    <property type="entry name" value="PYRUVATE DEHYDROGENASE E1 COMPONENT, ALPHA SUBUNIT BACTERIAL AND ORGANELLAR"/>
    <property type="match status" value="1"/>
</dbReference>
<dbReference type="Pfam" id="PF00676">
    <property type="entry name" value="E1_dh"/>
    <property type="match status" value="1"/>
</dbReference>
<name>A0A1G7WMH5_THETY</name>
<dbReference type="AlphaFoldDB" id="A0A1G7WMH5"/>
<dbReference type="Proteomes" id="UP000183404">
    <property type="component" value="Unassembled WGS sequence"/>
</dbReference>
<sequence>MNIPKETLMRMYLEMVTIRLYEETMAEAYQEGKYPVFNIASGPVPGEMHLAAGQEPVAVGICMHLNKEDAVVGTHRPHHFAIAKGVDLKRMTAEIFGKVTGLGRGKGGHMHLFDPDVHFSCSGIVGASIPQAVGAALAFKMRKEKRVAVAFFGDGAANQGAFHEGLNLAAIWKLPVVFVCEDNSWAISVPKQKSTAISRNADRAVAYGIPGIYVGENDVLAVYDAAGEAVERARQGEGPTLIEVKTDRFFGHFQGDPEVYRPKDEVPRLKQNDPIKRFRKYLIENGIAKEAEIKQLDDEARKRVEDAFLFARESPYPAPEEALLHVFVE</sequence>
<keyword evidence="2" id="KW-0560">Oxidoreductase</keyword>
<dbReference type="RefSeq" id="WP_004401009.1">
    <property type="nucleotide sequence ID" value="NZ_FNBS01000126.1"/>
</dbReference>
<dbReference type="CDD" id="cd02000">
    <property type="entry name" value="TPP_E1_PDC_ADC_BCADC"/>
    <property type="match status" value="1"/>
</dbReference>
<dbReference type="SUPFAM" id="SSF52518">
    <property type="entry name" value="Thiamin diphosphate-binding fold (THDP-binding)"/>
    <property type="match status" value="1"/>
</dbReference>
<comment type="cofactor">
    <cofactor evidence="1">
        <name>thiamine diphosphate</name>
        <dbReference type="ChEBI" id="CHEBI:58937"/>
    </cofactor>
</comment>
<dbReference type="GO" id="GO:0006086">
    <property type="term" value="P:pyruvate decarboxylation to acetyl-CoA"/>
    <property type="evidence" value="ECO:0007669"/>
    <property type="project" value="TreeGrafter"/>
</dbReference>